<name>A0A2W6NXZ4_9BACL</name>
<accession>A0A2W6NXZ4</accession>
<protein>
    <submittedName>
        <fullName evidence="1">Uncharacterized protein</fullName>
    </submittedName>
</protein>
<dbReference type="AlphaFoldDB" id="A0A2W6NXZ4"/>
<sequence length="79" mass="8918">MDSHSFVCMCLALLEVVYTYIDDPMFNPSFFRLMSLHCFKDHHLLPATLIAYCLCDFNRCTARISRALASVTSCVSTGC</sequence>
<dbReference type="Proteomes" id="UP000249204">
    <property type="component" value="Unassembled WGS sequence"/>
</dbReference>
<reference evidence="1 2" key="1">
    <citation type="submission" date="2018-06" db="EMBL/GenBank/DDBJ databases">
        <title>Isolation of heavy metals resistant Paenibacillus silvae NC2 from Gold-Copper mine in ZiJin, China.</title>
        <authorList>
            <person name="Xu J."/>
            <person name="Mazhar H.S."/>
            <person name="Rensing C."/>
        </authorList>
    </citation>
    <scope>NUCLEOTIDE SEQUENCE [LARGE SCALE GENOMIC DNA]</scope>
    <source>
        <strain evidence="1 2">NC2</strain>
    </source>
</reference>
<gene>
    <name evidence="1" type="ORF">DN757_28150</name>
</gene>
<evidence type="ECO:0000313" key="1">
    <source>
        <dbReference type="EMBL" id="PZT52290.1"/>
    </source>
</evidence>
<dbReference type="EMBL" id="QKWW01000113">
    <property type="protein sequence ID" value="PZT52290.1"/>
    <property type="molecule type" value="Genomic_DNA"/>
</dbReference>
<organism evidence="1 2">
    <name type="scientific">Paenibacillus silvae</name>
    <dbReference type="NCBI Taxonomy" id="1325358"/>
    <lineage>
        <taxon>Bacteria</taxon>
        <taxon>Bacillati</taxon>
        <taxon>Bacillota</taxon>
        <taxon>Bacilli</taxon>
        <taxon>Bacillales</taxon>
        <taxon>Paenibacillaceae</taxon>
        <taxon>Paenibacillus</taxon>
    </lineage>
</organism>
<evidence type="ECO:0000313" key="2">
    <source>
        <dbReference type="Proteomes" id="UP000249204"/>
    </source>
</evidence>
<proteinExistence type="predicted"/>
<comment type="caution">
    <text evidence="1">The sequence shown here is derived from an EMBL/GenBank/DDBJ whole genome shotgun (WGS) entry which is preliminary data.</text>
</comment>